<accession>A0A5P9Z5J4</accession>
<keyword evidence="2" id="KW-0238">DNA-binding</keyword>
<dbReference type="Gene3D" id="1.10.10.60">
    <property type="entry name" value="Homeodomain-like"/>
    <property type="match status" value="1"/>
</dbReference>
<evidence type="ECO:0000256" key="2">
    <source>
        <dbReference type="ARBA" id="ARBA00023125"/>
    </source>
</evidence>
<dbReference type="Gene3D" id="1.10.357.10">
    <property type="entry name" value="Tetracycline Repressor, domain 2"/>
    <property type="match status" value="1"/>
</dbReference>
<proteinExistence type="predicted"/>
<comment type="caution">
    <text evidence="4">The sequence shown here is derived from an EMBL/GenBank/DDBJ whole genome shotgun (WGS) entry which is preliminary data.</text>
</comment>
<evidence type="ECO:0000313" key="5">
    <source>
        <dbReference type="Proteomes" id="UP000312512"/>
    </source>
</evidence>
<reference evidence="4 5" key="1">
    <citation type="submission" date="2019-10" db="EMBL/GenBank/DDBJ databases">
        <title>Nonomuraea sp. nov., isolated from Phyllanthus amarus.</title>
        <authorList>
            <person name="Klykleung N."/>
            <person name="Tanasupawat S."/>
        </authorList>
    </citation>
    <scope>NUCLEOTIDE SEQUENCE [LARGE SCALE GENOMIC DNA]</scope>
    <source>
        <strain evidence="4 5">PA1-10</strain>
    </source>
</reference>
<gene>
    <name evidence="4" type="ORF">FH608_030375</name>
</gene>
<dbReference type="InterPro" id="IPR009057">
    <property type="entry name" value="Homeodomain-like_sf"/>
</dbReference>
<keyword evidence="5" id="KW-1185">Reference proteome</keyword>
<keyword evidence="3" id="KW-0804">Transcription</keyword>
<accession>A0A5C4W1Z5</accession>
<dbReference type="GO" id="GO:0003700">
    <property type="term" value="F:DNA-binding transcription factor activity"/>
    <property type="evidence" value="ECO:0007669"/>
    <property type="project" value="TreeGrafter"/>
</dbReference>
<keyword evidence="1" id="KW-0805">Transcription regulation</keyword>
<dbReference type="PANTHER" id="PTHR30055">
    <property type="entry name" value="HTH-TYPE TRANSCRIPTIONAL REGULATOR RUTR"/>
    <property type="match status" value="1"/>
</dbReference>
<dbReference type="InterPro" id="IPR011075">
    <property type="entry name" value="TetR_C"/>
</dbReference>
<sequence>MRVGGETHDKRSRRRGAELERAILRAALDEVADGGYARLTMDRVAQRAGTNKTAIYRRWPSRAALALAAHREFVAQAATPPDTGDLRSDVLELLRGAVARMSSPVGGEILRGAMSELHQQPELRQQVRDELAQEPGTMLTILARAVARGEARPESLLPRVATVPVALLRNEYQMSLVGGVTDEALVEIVDQVFLPLVRPR</sequence>
<protein>
    <submittedName>
        <fullName evidence="4">TetR family transcriptional regulator</fullName>
    </submittedName>
</protein>
<dbReference type="InterPro" id="IPR001647">
    <property type="entry name" value="HTH_TetR"/>
</dbReference>
<dbReference type="SUPFAM" id="SSF46689">
    <property type="entry name" value="Homeodomain-like"/>
    <property type="match status" value="1"/>
</dbReference>
<dbReference type="GO" id="GO:0000976">
    <property type="term" value="F:transcription cis-regulatory region binding"/>
    <property type="evidence" value="ECO:0007669"/>
    <property type="project" value="TreeGrafter"/>
</dbReference>
<dbReference type="PANTHER" id="PTHR30055:SF148">
    <property type="entry name" value="TETR-FAMILY TRANSCRIPTIONAL REGULATOR"/>
    <property type="match status" value="1"/>
</dbReference>
<dbReference type="EMBL" id="VDLX02000012">
    <property type="protein sequence ID" value="KAB8191558.1"/>
    <property type="molecule type" value="Genomic_DNA"/>
</dbReference>
<evidence type="ECO:0000313" key="4">
    <source>
        <dbReference type="EMBL" id="KAB8191558.1"/>
    </source>
</evidence>
<dbReference type="PRINTS" id="PR00455">
    <property type="entry name" value="HTHTETR"/>
</dbReference>
<evidence type="ECO:0000256" key="1">
    <source>
        <dbReference type="ARBA" id="ARBA00023015"/>
    </source>
</evidence>
<evidence type="ECO:0000256" key="3">
    <source>
        <dbReference type="ARBA" id="ARBA00023163"/>
    </source>
</evidence>
<dbReference type="OrthoDB" id="9796019at2"/>
<dbReference type="AlphaFoldDB" id="A0A5C4W1Z5"/>
<dbReference type="SUPFAM" id="SSF48498">
    <property type="entry name" value="Tetracyclin repressor-like, C-terminal domain"/>
    <property type="match status" value="1"/>
</dbReference>
<dbReference type="InterPro" id="IPR036271">
    <property type="entry name" value="Tet_transcr_reg_TetR-rel_C_sf"/>
</dbReference>
<dbReference type="Proteomes" id="UP000312512">
    <property type="component" value="Unassembled WGS sequence"/>
</dbReference>
<dbReference type="PROSITE" id="PS50977">
    <property type="entry name" value="HTH_TETR_2"/>
    <property type="match status" value="1"/>
</dbReference>
<dbReference type="Pfam" id="PF16859">
    <property type="entry name" value="TetR_C_11"/>
    <property type="match status" value="1"/>
</dbReference>
<dbReference type="Pfam" id="PF00440">
    <property type="entry name" value="TetR_N"/>
    <property type="match status" value="1"/>
</dbReference>
<name>A0A5C4W1Z5_9ACTN</name>
<dbReference type="InterPro" id="IPR050109">
    <property type="entry name" value="HTH-type_TetR-like_transc_reg"/>
</dbReference>
<organism evidence="4 5">
    <name type="scientific">Nonomuraea phyllanthi</name>
    <dbReference type="NCBI Taxonomy" id="2219224"/>
    <lineage>
        <taxon>Bacteria</taxon>
        <taxon>Bacillati</taxon>
        <taxon>Actinomycetota</taxon>
        <taxon>Actinomycetes</taxon>
        <taxon>Streptosporangiales</taxon>
        <taxon>Streptosporangiaceae</taxon>
        <taxon>Nonomuraea</taxon>
    </lineage>
</organism>